<name>A0ABN6U6I9_9NOCA</name>
<evidence type="ECO:0000313" key="2">
    <source>
        <dbReference type="EMBL" id="BDU00832.1"/>
    </source>
</evidence>
<proteinExistence type="predicted"/>
<keyword evidence="1" id="KW-0472">Membrane</keyword>
<reference evidence="2 3" key="1">
    <citation type="submission" date="2022-11" db="EMBL/GenBank/DDBJ databases">
        <title>Genome Sequencing of Nocardia sp. ON39_IFM12276 and assembly.</title>
        <authorList>
            <person name="Shimojima M."/>
            <person name="Toyokawa M."/>
            <person name="Uesaka K."/>
        </authorList>
    </citation>
    <scope>NUCLEOTIDE SEQUENCE [LARGE SCALE GENOMIC DNA]</scope>
    <source>
        <strain evidence="2 3">IFM 12276</strain>
    </source>
</reference>
<accession>A0ABN6U6I9</accession>
<organism evidence="2 3">
    <name type="scientific">Nocardia sputorum</name>
    <dbReference type="NCBI Taxonomy" id="2984338"/>
    <lineage>
        <taxon>Bacteria</taxon>
        <taxon>Bacillati</taxon>
        <taxon>Actinomycetota</taxon>
        <taxon>Actinomycetes</taxon>
        <taxon>Mycobacteriales</taxon>
        <taxon>Nocardiaceae</taxon>
        <taxon>Nocardia</taxon>
    </lineage>
</organism>
<feature type="transmembrane region" description="Helical" evidence="1">
    <location>
        <begin position="139"/>
        <end position="158"/>
    </location>
</feature>
<evidence type="ECO:0000256" key="1">
    <source>
        <dbReference type="SAM" id="Phobius"/>
    </source>
</evidence>
<dbReference type="EMBL" id="AP026978">
    <property type="protein sequence ID" value="BDU00832.1"/>
    <property type="molecule type" value="Genomic_DNA"/>
</dbReference>
<feature type="transmembrane region" description="Helical" evidence="1">
    <location>
        <begin position="202"/>
        <end position="226"/>
    </location>
</feature>
<keyword evidence="3" id="KW-1185">Reference proteome</keyword>
<dbReference type="RefSeq" id="WP_281873759.1">
    <property type="nucleotide sequence ID" value="NZ_AP026978.1"/>
</dbReference>
<feature type="transmembrane region" description="Helical" evidence="1">
    <location>
        <begin position="96"/>
        <end position="119"/>
    </location>
</feature>
<protein>
    <submittedName>
        <fullName evidence="2">Uncharacterized protein</fullName>
    </submittedName>
</protein>
<feature type="transmembrane region" description="Helical" evidence="1">
    <location>
        <begin position="170"/>
        <end position="190"/>
    </location>
</feature>
<dbReference type="Proteomes" id="UP001317870">
    <property type="component" value="Chromosome"/>
</dbReference>
<evidence type="ECO:0000313" key="3">
    <source>
        <dbReference type="Proteomes" id="UP001317870"/>
    </source>
</evidence>
<keyword evidence="1" id="KW-0812">Transmembrane</keyword>
<gene>
    <name evidence="2" type="ORF">IFM12276_38600</name>
</gene>
<sequence>MTGIPLADAPGPMAVAPVIVVLPGPRADTVRWGEHHPGGWSVRGSRRWPVAEPEKPLRVHDSWWTVAAAGVLAAAALAVAVWISGHLAVHPVLHTAGLFVHLSALVIGFGGVLMADYLALRWLVGRSTFAEALDGADRLHAPIWAGLVGLIVSGCVLEPNLASTLTRTKLVLVLVLTVNGIQAMMLSKRLGRRPSAQLSTGVLVWAAATGVISQICWWGAVFIGFWNAEH</sequence>
<keyword evidence="1" id="KW-1133">Transmembrane helix</keyword>
<feature type="transmembrane region" description="Helical" evidence="1">
    <location>
        <begin position="63"/>
        <end position="84"/>
    </location>
</feature>